<accession>A0AAV1TJS0</accession>
<name>A0AAV1TJS0_9STRA</name>
<dbReference type="AlphaFoldDB" id="A0AAV1TJS0"/>
<proteinExistence type="predicted"/>
<evidence type="ECO:0000256" key="1">
    <source>
        <dbReference type="SAM" id="MobiDB-lite"/>
    </source>
</evidence>
<evidence type="ECO:0000313" key="3">
    <source>
        <dbReference type="Proteomes" id="UP001162060"/>
    </source>
</evidence>
<feature type="compositionally biased region" description="Polar residues" evidence="1">
    <location>
        <begin position="38"/>
        <end position="55"/>
    </location>
</feature>
<dbReference type="EMBL" id="CAKLBY020000058">
    <property type="protein sequence ID" value="CAK7921660.1"/>
    <property type="molecule type" value="Genomic_DNA"/>
</dbReference>
<feature type="compositionally biased region" description="Polar residues" evidence="1">
    <location>
        <begin position="1"/>
        <end position="13"/>
    </location>
</feature>
<evidence type="ECO:0000313" key="2">
    <source>
        <dbReference type="EMBL" id="CAK7921660.1"/>
    </source>
</evidence>
<protein>
    <submittedName>
        <fullName evidence="2">Uncharacterized protein</fullName>
    </submittedName>
</protein>
<sequence length="55" mass="5925">MRLTVSSIKSTAPFQLRGPLTNQGTSGHPLFHFAARPISTTKSTSNPNVTNKSQL</sequence>
<dbReference type="Proteomes" id="UP001162060">
    <property type="component" value="Unassembled WGS sequence"/>
</dbReference>
<comment type="caution">
    <text evidence="2">The sequence shown here is derived from an EMBL/GenBank/DDBJ whole genome shotgun (WGS) entry which is preliminary data.</text>
</comment>
<feature type="region of interest" description="Disordered" evidence="1">
    <location>
        <begin position="1"/>
        <end position="55"/>
    </location>
</feature>
<reference evidence="2" key="1">
    <citation type="submission" date="2024-01" db="EMBL/GenBank/DDBJ databases">
        <authorList>
            <person name="Webb A."/>
        </authorList>
    </citation>
    <scope>NUCLEOTIDE SEQUENCE</scope>
    <source>
        <strain evidence="2">Pm1</strain>
    </source>
</reference>
<gene>
    <name evidence="2" type="ORF">PM001_LOCUS7253</name>
</gene>
<organism evidence="2 3">
    <name type="scientific">Peronospora matthiolae</name>
    <dbReference type="NCBI Taxonomy" id="2874970"/>
    <lineage>
        <taxon>Eukaryota</taxon>
        <taxon>Sar</taxon>
        <taxon>Stramenopiles</taxon>
        <taxon>Oomycota</taxon>
        <taxon>Peronosporomycetes</taxon>
        <taxon>Peronosporales</taxon>
        <taxon>Peronosporaceae</taxon>
        <taxon>Peronospora</taxon>
    </lineage>
</organism>